<proteinExistence type="predicted"/>
<gene>
    <name evidence="1" type="ORF">QC762_0060620</name>
</gene>
<evidence type="ECO:0000313" key="2">
    <source>
        <dbReference type="Proteomes" id="UP001323405"/>
    </source>
</evidence>
<keyword evidence="2" id="KW-1185">Reference proteome</keyword>
<protein>
    <submittedName>
        <fullName evidence="1">Uncharacterized protein</fullName>
    </submittedName>
</protein>
<accession>A0ABR0GL33</accession>
<dbReference type="Proteomes" id="UP001323405">
    <property type="component" value="Unassembled WGS sequence"/>
</dbReference>
<dbReference type="EMBL" id="JAFFHA010000005">
    <property type="protein sequence ID" value="KAK4656462.1"/>
    <property type="molecule type" value="Genomic_DNA"/>
</dbReference>
<comment type="caution">
    <text evidence="1">The sequence shown here is derived from an EMBL/GenBank/DDBJ whole genome shotgun (WGS) entry which is preliminary data.</text>
</comment>
<sequence length="100" mass="10887">MTFLPQYEDVAFGLSLTPKWRRWIMFIGQSRSEPAQSLFSASVDGIDPPGGRPVANGQLFGCVVIICDYSQRTGCISREEGGGGQGGLFVLRLPPHPETM</sequence>
<evidence type="ECO:0000313" key="1">
    <source>
        <dbReference type="EMBL" id="KAK4656462.1"/>
    </source>
</evidence>
<name>A0ABR0GL33_9PEZI</name>
<reference evidence="1 2" key="1">
    <citation type="journal article" date="2023" name="bioRxiv">
        <title>High-quality genome assemblies of four members of thePodospora anserinaspecies complex.</title>
        <authorList>
            <person name="Ament-Velasquez S.L."/>
            <person name="Vogan A.A."/>
            <person name="Wallerman O."/>
            <person name="Hartmann F."/>
            <person name="Gautier V."/>
            <person name="Silar P."/>
            <person name="Giraud T."/>
            <person name="Johannesson H."/>
        </authorList>
    </citation>
    <scope>NUCLEOTIDE SEQUENCE [LARGE SCALE GENOMIC DNA]</scope>
    <source>
        <strain evidence="1 2">CBS 415.72m</strain>
    </source>
</reference>
<organism evidence="1 2">
    <name type="scientific">Podospora pseudocomata</name>
    <dbReference type="NCBI Taxonomy" id="2093779"/>
    <lineage>
        <taxon>Eukaryota</taxon>
        <taxon>Fungi</taxon>
        <taxon>Dikarya</taxon>
        <taxon>Ascomycota</taxon>
        <taxon>Pezizomycotina</taxon>
        <taxon>Sordariomycetes</taxon>
        <taxon>Sordariomycetidae</taxon>
        <taxon>Sordariales</taxon>
        <taxon>Podosporaceae</taxon>
        <taxon>Podospora</taxon>
    </lineage>
</organism>
<dbReference type="RefSeq" id="XP_062745437.1">
    <property type="nucleotide sequence ID" value="XM_062883596.1"/>
</dbReference>
<dbReference type="GeneID" id="87903237"/>